<evidence type="ECO:0000256" key="6">
    <source>
        <dbReference type="ARBA" id="ARBA00022490"/>
    </source>
</evidence>
<feature type="domain" description="PPIase cyclophilin-type" evidence="13">
    <location>
        <begin position="7"/>
        <end position="160"/>
    </location>
</feature>
<dbReference type="PROSITE" id="PS50072">
    <property type="entry name" value="CSA_PPIASE_2"/>
    <property type="match status" value="1"/>
</dbReference>
<keyword evidence="7" id="KW-0677">Repeat</keyword>
<proteinExistence type="inferred from homology"/>
<dbReference type="InterPro" id="IPR011990">
    <property type="entry name" value="TPR-like_helical_dom_sf"/>
</dbReference>
<dbReference type="HOGENOM" id="CLU_012062_37_0_1"/>
<dbReference type="PRINTS" id="PR00153">
    <property type="entry name" value="CSAPPISMRASE"/>
</dbReference>
<dbReference type="SUPFAM" id="SSF50891">
    <property type="entry name" value="Cyclophilin-like"/>
    <property type="match status" value="1"/>
</dbReference>
<keyword evidence="8" id="KW-0802">TPR repeat</keyword>
<evidence type="ECO:0000256" key="7">
    <source>
        <dbReference type="ARBA" id="ARBA00022737"/>
    </source>
</evidence>
<evidence type="ECO:0000256" key="5">
    <source>
        <dbReference type="ARBA" id="ARBA00013194"/>
    </source>
</evidence>
<dbReference type="GO" id="GO:0003755">
    <property type="term" value="F:peptidyl-prolyl cis-trans isomerase activity"/>
    <property type="evidence" value="ECO:0007669"/>
    <property type="project" value="UniProtKB-KW"/>
</dbReference>
<evidence type="ECO:0000256" key="12">
    <source>
        <dbReference type="ARBA" id="ARBA00076602"/>
    </source>
</evidence>
<evidence type="ECO:0000256" key="10">
    <source>
        <dbReference type="ARBA" id="ARBA00023235"/>
    </source>
</evidence>
<dbReference type="EC" id="5.2.1.8" evidence="5"/>
<dbReference type="AlphaFoldDB" id="A0A0D0TE89"/>
<organism evidence="14">
    <name type="scientific">Cryptococcus bacillisporus CA1280</name>
    <dbReference type="NCBI Taxonomy" id="1296109"/>
    <lineage>
        <taxon>Eukaryota</taxon>
        <taxon>Fungi</taxon>
        <taxon>Dikarya</taxon>
        <taxon>Basidiomycota</taxon>
        <taxon>Agaricomycotina</taxon>
        <taxon>Tremellomycetes</taxon>
        <taxon>Tremellales</taxon>
        <taxon>Cryptococcaceae</taxon>
        <taxon>Cryptococcus</taxon>
        <taxon>Cryptococcus gattii species complex</taxon>
    </lineage>
</organism>
<dbReference type="InterPro" id="IPR002130">
    <property type="entry name" value="Cyclophilin-type_PPIase_dom"/>
</dbReference>
<dbReference type="GO" id="GO:0016018">
    <property type="term" value="F:cyclosporin A binding"/>
    <property type="evidence" value="ECO:0007669"/>
    <property type="project" value="TreeGrafter"/>
</dbReference>
<evidence type="ECO:0000313" key="14">
    <source>
        <dbReference type="EMBL" id="KIR44677.1"/>
    </source>
</evidence>
<evidence type="ECO:0000256" key="4">
    <source>
        <dbReference type="ARBA" id="ARBA00010898"/>
    </source>
</evidence>
<dbReference type="FunFam" id="2.40.100.10:FF:000068">
    <property type="entry name" value="Peptidyl-prolyl cis-trans isomerase D"/>
    <property type="match status" value="1"/>
</dbReference>
<dbReference type="Pfam" id="PF00160">
    <property type="entry name" value="Pro_isomerase"/>
    <property type="match status" value="1"/>
</dbReference>
<protein>
    <recommendedName>
        <fullName evidence="11">Peptidyl-prolyl cis-trans isomerase D</fullName>
        <ecNumber evidence="5">5.2.1.8</ecNumber>
    </recommendedName>
    <alternativeName>
        <fullName evidence="12">Rotamase D</fullName>
    </alternativeName>
</protein>
<dbReference type="PANTHER" id="PTHR11071:SF561">
    <property type="entry name" value="PEPTIDYL-PROLYL CIS-TRANS ISOMERASE D-RELATED"/>
    <property type="match status" value="1"/>
</dbReference>
<keyword evidence="6" id="KW-0963">Cytoplasm</keyword>
<dbReference type="GO" id="GO:0042026">
    <property type="term" value="P:protein refolding"/>
    <property type="evidence" value="ECO:0007669"/>
    <property type="project" value="UniProtKB-ARBA"/>
</dbReference>
<dbReference type="Gene3D" id="2.40.100.10">
    <property type="entry name" value="Cyclophilin-like"/>
    <property type="match status" value="1"/>
</dbReference>
<dbReference type="SUPFAM" id="SSF48452">
    <property type="entry name" value="TPR-like"/>
    <property type="match status" value="1"/>
</dbReference>
<dbReference type="FunFam" id="1.25.40.10:FF:000029">
    <property type="entry name" value="peptidyl-prolyl cis-trans isomerase D"/>
    <property type="match status" value="1"/>
</dbReference>
<comment type="function">
    <text evidence="2">PPIases accelerate the folding of proteins. It catalyzes the cis-trans isomerization of proline imidic peptide bonds in oligopeptides.</text>
</comment>
<gene>
    <name evidence="14" type="ORF">I312_06169</name>
</gene>
<evidence type="ECO:0000259" key="13">
    <source>
        <dbReference type="PROSITE" id="PS50072"/>
    </source>
</evidence>
<dbReference type="EMBL" id="KN847996">
    <property type="protein sequence ID" value="KIR44677.1"/>
    <property type="molecule type" value="Genomic_DNA"/>
</dbReference>
<evidence type="ECO:0000256" key="1">
    <source>
        <dbReference type="ARBA" id="ARBA00000971"/>
    </source>
</evidence>
<keyword evidence="9" id="KW-0697">Rotamase</keyword>
<keyword evidence="10 14" id="KW-0413">Isomerase</keyword>
<evidence type="ECO:0000256" key="11">
    <source>
        <dbReference type="ARBA" id="ARBA00074451"/>
    </source>
</evidence>
<reference evidence="14" key="1">
    <citation type="submission" date="2015-01" db="EMBL/GenBank/DDBJ databases">
        <title>The Genome Sequence of Cryptococcus gattii CA1280.</title>
        <authorList>
            <consortium name="The Broad Institute Genomics Platform"/>
            <person name="Cuomo C."/>
            <person name="Litvintseva A."/>
            <person name="Chen Y."/>
            <person name="Heitman J."/>
            <person name="Sun S."/>
            <person name="Springer D."/>
            <person name="Dromer F."/>
            <person name="Young S."/>
            <person name="Zeng Q."/>
            <person name="Gargeya S."/>
            <person name="Abouelleil A."/>
            <person name="Alvarado L."/>
            <person name="Chapman S.B."/>
            <person name="Gainer-Dewar J."/>
            <person name="Goldberg J."/>
            <person name="Griggs A."/>
            <person name="Gujja S."/>
            <person name="Hansen M."/>
            <person name="Howarth C."/>
            <person name="Imamovic A."/>
            <person name="Larimer J."/>
            <person name="Murphy C."/>
            <person name="Naylor J."/>
            <person name="Pearson M."/>
            <person name="Priest M."/>
            <person name="Roberts A."/>
            <person name="Saif S."/>
            <person name="Shea T."/>
            <person name="Sykes S."/>
            <person name="Wortman J."/>
            <person name="Nusbaum C."/>
            <person name="Birren B."/>
        </authorList>
    </citation>
    <scope>NUCLEOTIDE SEQUENCE [LARGE SCALE GENOMIC DNA]</scope>
    <source>
        <strain evidence="14">CA1280</strain>
    </source>
</reference>
<comment type="subcellular location">
    <subcellularLocation>
        <location evidence="3">Cytoplasm</location>
    </subcellularLocation>
</comment>
<accession>A0A0D0TE89</accession>
<evidence type="ECO:0000256" key="8">
    <source>
        <dbReference type="ARBA" id="ARBA00022803"/>
    </source>
</evidence>
<dbReference type="OrthoDB" id="193499at2759"/>
<dbReference type="Gene3D" id="1.25.40.10">
    <property type="entry name" value="Tetratricopeptide repeat domain"/>
    <property type="match status" value="1"/>
</dbReference>
<dbReference type="GO" id="GO:0005737">
    <property type="term" value="C:cytoplasm"/>
    <property type="evidence" value="ECO:0007669"/>
    <property type="project" value="UniProtKB-SubCell"/>
</dbReference>
<comment type="catalytic activity">
    <reaction evidence="1">
        <text>[protein]-peptidylproline (omega=180) = [protein]-peptidylproline (omega=0)</text>
        <dbReference type="Rhea" id="RHEA:16237"/>
        <dbReference type="Rhea" id="RHEA-COMP:10747"/>
        <dbReference type="Rhea" id="RHEA-COMP:10748"/>
        <dbReference type="ChEBI" id="CHEBI:83833"/>
        <dbReference type="ChEBI" id="CHEBI:83834"/>
        <dbReference type="EC" id="5.2.1.8"/>
    </reaction>
</comment>
<evidence type="ECO:0000256" key="2">
    <source>
        <dbReference type="ARBA" id="ARBA00002388"/>
    </source>
</evidence>
<sequence length="366" mass="39810">MPNTIAYFDITIANEPAGRLIFELFDDVVPKTVNNFKHLCIGDKTNEAGVKLAYAGSSFHRCIKGFMLQGGDFTRGDGTGGESIYGEKHDKPMLLSMANAGPGTNGSQFFITTVPTPHLDGKHVVFGRVISNRSLVRRIENISTTSDRPNEPVTISSAGVLSPEQVAQLEAERQAKQANSEGGDIWEDWPQDEEGVDAEKPEEALAVAGKLKEVGTNEFKAGNFAVALDKYQKALRYLDVHPVLPDDSPAELVESFRSLRLPLLTNAALCALKLPVSPNTSSLVVSLTSRALTLPNLSPSEKGKALYRRAQAYVLKKDDEAAEKDLKGALECVPGDAGVVRLLKDVEAKRKARKEKERQAFAKMFG</sequence>
<name>A0A0D0TE89_CRYGA</name>
<dbReference type="PANTHER" id="PTHR11071">
    <property type="entry name" value="PEPTIDYL-PROLYL CIS-TRANS ISOMERASE"/>
    <property type="match status" value="1"/>
</dbReference>
<dbReference type="InterPro" id="IPR029000">
    <property type="entry name" value="Cyclophilin-like_dom_sf"/>
</dbReference>
<evidence type="ECO:0000256" key="3">
    <source>
        <dbReference type="ARBA" id="ARBA00004496"/>
    </source>
</evidence>
<evidence type="ECO:0000256" key="9">
    <source>
        <dbReference type="ARBA" id="ARBA00023110"/>
    </source>
</evidence>
<comment type="similarity">
    <text evidence="4">Belongs to the cyclophilin-type PPIase family. PPIase D subfamily.</text>
</comment>